<keyword evidence="7" id="KW-1185">Reference proteome</keyword>
<dbReference type="PANTHER" id="PTHR11360">
    <property type="entry name" value="MONOCARBOXYLATE TRANSPORTER"/>
    <property type="match status" value="1"/>
</dbReference>
<dbReference type="Gene3D" id="1.20.1250.20">
    <property type="entry name" value="MFS general substrate transporter like domains"/>
    <property type="match status" value="2"/>
</dbReference>
<feature type="transmembrane region" description="Helical" evidence="4">
    <location>
        <begin position="312"/>
        <end position="333"/>
    </location>
</feature>
<feature type="transmembrane region" description="Helical" evidence="4">
    <location>
        <begin position="168"/>
        <end position="189"/>
    </location>
</feature>
<feature type="compositionally biased region" description="Polar residues" evidence="3">
    <location>
        <begin position="1"/>
        <end position="10"/>
    </location>
</feature>
<reference evidence="6" key="1">
    <citation type="submission" date="2023-03" db="EMBL/GenBank/DDBJ databases">
        <title>Massive genome expansion in bonnet fungi (Mycena s.s.) driven by repeated elements and novel gene families across ecological guilds.</title>
        <authorList>
            <consortium name="Lawrence Berkeley National Laboratory"/>
            <person name="Harder C.B."/>
            <person name="Miyauchi S."/>
            <person name="Viragh M."/>
            <person name="Kuo A."/>
            <person name="Thoen E."/>
            <person name="Andreopoulos B."/>
            <person name="Lu D."/>
            <person name="Skrede I."/>
            <person name="Drula E."/>
            <person name="Henrissat B."/>
            <person name="Morin E."/>
            <person name="Kohler A."/>
            <person name="Barry K."/>
            <person name="LaButti K."/>
            <person name="Morin E."/>
            <person name="Salamov A."/>
            <person name="Lipzen A."/>
            <person name="Mereny Z."/>
            <person name="Hegedus B."/>
            <person name="Baldrian P."/>
            <person name="Stursova M."/>
            <person name="Weitz H."/>
            <person name="Taylor A."/>
            <person name="Grigoriev I.V."/>
            <person name="Nagy L.G."/>
            <person name="Martin F."/>
            <person name="Kauserud H."/>
        </authorList>
    </citation>
    <scope>NUCLEOTIDE SEQUENCE</scope>
    <source>
        <strain evidence="6">9284</strain>
    </source>
</reference>
<feature type="transmembrane region" description="Helical" evidence="4">
    <location>
        <begin position="286"/>
        <end position="305"/>
    </location>
</feature>
<keyword evidence="4" id="KW-0812">Transmembrane</keyword>
<comment type="subcellular location">
    <subcellularLocation>
        <location evidence="1">Membrane</location>
        <topology evidence="1">Multi-pass membrane protein</topology>
    </subcellularLocation>
</comment>
<accession>A0AAD7BSE9</accession>
<dbReference type="GO" id="GO:0022857">
    <property type="term" value="F:transmembrane transporter activity"/>
    <property type="evidence" value="ECO:0007669"/>
    <property type="project" value="InterPro"/>
</dbReference>
<dbReference type="InterPro" id="IPR020846">
    <property type="entry name" value="MFS_dom"/>
</dbReference>
<dbReference type="InterPro" id="IPR011701">
    <property type="entry name" value="MFS"/>
</dbReference>
<evidence type="ECO:0000256" key="2">
    <source>
        <dbReference type="ARBA" id="ARBA00006727"/>
    </source>
</evidence>
<dbReference type="GO" id="GO:0016020">
    <property type="term" value="C:membrane"/>
    <property type="evidence" value="ECO:0007669"/>
    <property type="project" value="UniProtKB-SubCell"/>
</dbReference>
<gene>
    <name evidence="6" type="ORF">FB45DRAFT_748520</name>
</gene>
<dbReference type="Proteomes" id="UP001221142">
    <property type="component" value="Unassembled WGS sequence"/>
</dbReference>
<feature type="transmembrane region" description="Helical" evidence="4">
    <location>
        <begin position="247"/>
        <end position="266"/>
    </location>
</feature>
<dbReference type="AlphaFoldDB" id="A0AAD7BSE9"/>
<protein>
    <submittedName>
        <fullName evidence="6">Major facilitator superfamily domain-containing protein</fullName>
    </submittedName>
</protein>
<name>A0AAD7BSE9_9AGAR</name>
<dbReference type="SUPFAM" id="SSF103473">
    <property type="entry name" value="MFS general substrate transporter"/>
    <property type="match status" value="1"/>
</dbReference>
<feature type="transmembrane region" description="Helical" evidence="4">
    <location>
        <begin position="339"/>
        <end position="362"/>
    </location>
</feature>
<evidence type="ECO:0000256" key="3">
    <source>
        <dbReference type="SAM" id="MobiDB-lite"/>
    </source>
</evidence>
<feature type="transmembrane region" description="Helical" evidence="4">
    <location>
        <begin position="41"/>
        <end position="65"/>
    </location>
</feature>
<dbReference type="EMBL" id="JARKIF010000010">
    <property type="protein sequence ID" value="KAJ7629065.1"/>
    <property type="molecule type" value="Genomic_DNA"/>
</dbReference>
<dbReference type="PANTHER" id="PTHR11360:SF177">
    <property type="entry name" value="RIBOFLAVIN TRANSPORTER MCH5"/>
    <property type="match status" value="1"/>
</dbReference>
<feature type="domain" description="Major facilitator superfamily (MFS) profile" evidence="5">
    <location>
        <begin position="246"/>
        <end position="421"/>
    </location>
</feature>
<keyword evidence="4" id="KW-0472">Membrane</keyword>
<feature type="transmembrane region" description="Helical" evidence="4">
    <location>
        <begin position="77"/>
        <end position="99"/>
    </location>
</feature>
<feature type="transmembrane region" description="Helical" evidence="4">
    <location>
        <begin position="111"/>
        <end position="127"/>
    </location>
</feature>
<evidence type="ECO:0000256" key="4">
    <source>
        <dbReference type="SAM" id="Phobius"/>
    </source>
</evidence>
<comment type="caution">
    <text evidence="6">The sequence shown here is derived from an EMBL/GenBank/DDBJ whole genome shotgun (WGS) entry which is preliminary data.</text>
</comment>
<feature type="transmembrane region" description="Helical" evidence="4">
    <location>
        <begin position="374"/>
        <end position="397"/>
    </location>
</feature>
<evidence type="ECO:0000313" key="7">
    <source>
        <dbReference type="Proteomes" id="UP001221142"/>
    </source>
</evidence>
<evidence type="ECO:0000259" key="5">
    <source>
        <dbReference type="PROSITE" id="PS50850"/>
    </source>
</evidence>
<sequence length="421" mass="45323">MKTGSPTTTIDAADLPLDTEKRRSDAELPSTSEPPDGGLDAWLTILGASLVVFSTFGTVNGYGAFSDYYNTVYLTKYSATLISMIGAIQIFILYTFGSLSGALFDSFGPRYMIPASGIVTSFAFFMLSLTKPQHIYQQYLAHALFSLGATFGFFPAVAVGAHWFKRHLAFALGFPLGAASLGGIIFPIMLNRLFPRVGFGWAVRAMAFIVLGCYAIATVTIKTRRPPKPLPKLTQLLAFRAFRDPTYAFICLGGFFSVFSTFNPFFYVGLYGAAANGGVRNGLTPYYLPIACATAIVGRIAPGLVADRLGRFNVISCSTMLASIIILALWYTSTTEPNLIAFSAVYGFASGPFFSLFNPCIIQISPISEVGARIGMAFMFMAGAALAGTPIGGVFLHPRSVENFKHLILFSVGALSFLLRA</sequence>
<feature type="transmembrane region" description="Helical" evidence="4">
    <location>
        <begin position="139"/>
        <end position="161"/>
    </location>
</feature>
<comment type="similarity">
    <text evidence="2">Belongs to the major facilitator superfamily. Monocarboxylate porter (TC 2.A.1.13) family.</text>
</comment>
<organism evidence="6 7">
    <name type="scientific">Roridomyces roridus</name>
    <dbReference type="NCBI Taxonomy" id="1738132"/>
    <lineage>
        <taxon>Eukaryota</taxon>
        <taxon>Fungi</taxon>
        <taxon>Dikarya</taxon>
        <taxon>Basidiomycota</taxon>
        <taxon>Agaricomycotina</taxon>
        <taxon>Agaricomycetes</taxon>
        <taxon>Agaricomycetidae</taxon>
        <taxon>Agaricales</taxon>
        <taxon>Marasmiineae</taxon>
        <taxon>Mycenaceae</taxon>
        <taxon>Roridomyces</taxon>
    </lineage>
</organism>
<feature type="transmembrane region" description="Helical" evidence="4">
    <location>
        <begin position="201"/>
        <end position="221"/>
    </location>
</feature>
<evidence type="ECO:0000256" key="1">
    <source>
        <dbReference type="ARBA" id="ARBA00004141"/>
    </source>
</evidence>
<evidence type="ECO:0000313" key="6">
    <source>
        <dbReference type="EMBL" id="KAJ7629065.1"/>
    </source>
</evidence>
<dbReference type="PROSITE" id="PS50850">
    <property type="entry name" value="MFS"/>
    <property type="match status" value="1"/>
</dbReference>
<feature type="region of interest" description="Disordered" evidence="3">
    <location>
        <begin position="1"/>
        <end position="35"/>
    </location>
</feature>
<dbReference type="InterPro" id="IPR050327">
    <property type="entry name" value="Proton-linked_MCT"/>
</dbReference>
<dbReference type="Pfam" id="PF07690">
    <property type="entry name" value="MFS_1"/>
    <property type="match status" value="1"/>
</dbReference>
<dbReference type="InterPro" id="IPR036259">
    <property type="entry name" value="MFS_trans_sf"/>
</dbReference>
<proteinExistence type="inferred from homology"/>
<keyword evidence="4" id="KW-1133">Transmembrane helix</keyword>